<accession>A0A0G9HI75</accession>
<dbReference type="OrthoDB" id="7066051at2"/>
<name>A0A0G9HI75_9GAMM</name>
<dbReference type="Proteomes" id="UP000182987">
    <property type="component" value="Chromosome"/>
</dbReference>
<evidence type="ECO:0000313" key="3">
    <source>
        <dbReference type="Proteomes" id="UP000182987"/>
    </source>
</evidence>
<evidence type="ECO:0000256" key="1">
    <source>
        <dbReference type="SAM" id="MobiDB-lite"/>
    </source>
</evidence>
<dbReference type="RefSeq" id="WP_046967280.1">
    <property type="nucleotide sequence ID" value="NZ_CP017480.1"/>
</dbReference>
<evidence type="ECO:0000313" key="2">
    <source>
        <dbReference type="EMBL" id="APG04382.1"/>
    </source>
</evidence>
<gene>
    <name evidence="2" type="ORF">BJI69_11060</name>
</gene>
<organism evidence="2 3">
    <name type="scientific">Luteibacter rhizovicinus DSM 16549</name>
    <dbReference type="NCBI Taxonomy" id="1440763"/>
    <lineage>
        <taxon>Bacteria</taxon>
        <taxon>Pseudomonadati</taxon>
        <taxon>Pseudomonadota</taxon>
        <taxon>Gammaproteobacteria</taxon>
        <taxon>Lysobacterales</taxon>
        <taxon>Rhodanobacteraceae</taxon>
        <taxon>Luteibacter</taxon>
    </lineage>
</organism>
<keyword evidence="3" id="KW-1185">Reference proteome</keyword>
<dbReference type="KEGG" id="lrz:BJI69_11060"/>
<dbReference type="STRING" id="1440763.BJI69_11060"/>
<proteinExistence type="predicted"/>
<dbReference type="AlphaFoldDB" id="A0A0G9HI75"/>
<protein>
    <submittedName>
        <fullName evidence="2">Uncharacterized protein</fullName>
    </submittedName>
</protein>
<dbReference type="EMBL" id="CP017480">
    <property type="protein sequence ID" value="APG04382.1"/>
    <property type="molecule type" value="Genomic_DNA"/>
</dbReference>
<sequence>MYYKVRINGLDFGTFGHPNVLNMNVSVLWANPDGADLFANAVCMEDGKKYLYDWVQHRLVPTDVVEIRPTDDRNVPEPRKKYEMKGTSGDD</sequence>
<dbReference type="PATRIC" id="fig|1440763.5.peg.1480"/>
<reference evidence="3" key="1">
    <citation type="submission" date="2016-09" db="EMBL/GenBank/DDBJ databases">
        <authorList>
            <person name="Lysoe E."/>
        </authorList>
    </citation>
    <scope>NUCLEOTIDE SEQUENCE [LARGE SCALE GENOMIC DNA]</scope>
    <source>
        <strain evidence="3">LJ96T</strain>
    </source>
</reference>
<feature type="region of interest" description="Disordered" evidence="1">
    <location>
        <begin position="69"/>
        <end position="91"/>
    </location>
</feature>
<feature type="compositionally biased region" description="Basic and acidic residues" evidence="1">
    <location>
        <begin position="69"/>
        <end position="84"/>
    </location>
</feature>